<dbReference type="EMBL" id="CP003539">
    <property type="protein sequence ID" value="AFX99233.1"/>
    <property type="molecule type" value="Genomic_DNA"/>
</dbReference>
<protein>
    <submittedName>
        <fullName evidence="1">Uncharacterized protein</fullName>
    </submittedName>
</protein>
<gene>
    <name evidence="1" type="ORF">A1OE_1055</name>
</gene>
<sequence>MNYIIIDPVNNITTSNIIYWIMLLEESWQEIQLKLNFDLYRNCN</sequence>
<dbReference type="Proteomes" id="UP000010077">
    <property type="component" value="Chromosome"/>
</dbReference>
<name>K7Z5A8_9PROT</name>
<organism evidence="1 2">
    <name type="scientific">Candidatus Endolissoclinum faulkneri L2</name>
    <dbReference type="NCBI Taxonomy" id="1193729"/>
    <lineage>
        <taxon>Bacteria</taxon>
        <taxon>Pseudomonadati</taxon>
        <taxon>Pseudomonadota</taxon>
        <taxon>Alphaproteobacteria</taxon>
        <taxon>Rhodospirillales</taxon>
        <taxon>Rhodospirillaceae</taxon>
        <taxon>Candidatus Endolissoclinum</taxon>
    </lineage>
</organism>
<proteinExistence type="predicted"/>
<dbReference type="KEGG" id="thal:A1OE_1055"/>
<reference evidence="1 2" key="1">
    <citation type="journal article" date="2012" name="Proc. Natl. Acad. Sci. U.S.A.">
        <title>Genome streamlining and chemical defense in a coral reef symbiosis.</title>
        <authorList>
            <person name="Kwan J.C."/>
            <person name="Donia M.S."/>
            <person name="Han A.W."/>
            <person name="Hirose E."/>
            <person name="Haygood M.G."/>
            <person name="Schmidt E.W."/>
        </authorList>
    </citation>
    <scope>NUCLEOTIDE SEQUENCE [LARGE SCALE GENOMIC DNA]</scope>
    <source>
        <strain evidence="1 2">L2</strain>
    </source>
</reference>
<keyword evidence="2" id="KW-1185">Reference proteome</keyword>
<accession>K7Z5A8</accession>
<evidence type="ECO:0000313" key="1">
    <source>
        <dbReference type="EMBL" id="AFX99233.1"/>
    </source>
</evidence>
<dbReference type="HOGENOM" id="CLU_3213808_0_0_5"/>
<evidence type="ECO:0000313" key="2">
    <source>
        <dbReference type="Proteomes" id="UP000010077"/>
    </source>
</evidence>
<dbReference type="AlphaFoldDB" id="K7Z5A8"/>